<feature type="region of interest" description="Disordered" evidence="1">
    <location>
        <begin position="556"/>
        <end position="583"/>
    </location>
</feature>
<dbReference type="PANTHER" id="PTHR46615">
    <property type="entry name" value="ARYLSULFATASE K"/>
    <property type="match status" value="1"/>
</dbReference>
<dbReference type="GO" id="GO:0015024">
    <property type="term" value="F:glucuronate-2-sulfatase activity"/>
    <property type="evidence" value="ECO:0007669"/>
    <property type="project" value="TreeGrafter"/>
</dbReference>
<protein>
    <submittedName>
        <fullName evidence="3">Unannotated protein</fullName>
    </submittedName>
</protein>
<accession>A0A6J7H805</accession>
<dbReference type="InterPro" id="IPR051849">
    <property type="entry name" value="GAG-degrading_sulfatase"/>
</dbReference>
<dbReference type="InterPro" id="IPR017850">
    <property type="entry name" value="Alkaline_phosphatase_core_sf"/>
</dbReference>
<evidence type="ECO:0000259" key="2">
    <source>
        <dbReference type="Pfam" id="PF00884"/>
    </source>
</evidence>
<dbReference type="GO" id="GO:0004065">
    <property type="term" value="F:arylsulfatase activity"/>
    <property type="evidence" value="ECO:0007669"/>
    <property type="project" value="TreeGrafter"/>
</dbReference>
<feature type="compositionally biased region" description="Polar residues" evidence="1">
    <location>
        <begin position="556"/>
        <end position="582"/>
    </location>
</feature>
<feature type="region of interest" description="Disordered" evidence="1">
    <location>
        <begin position="623"/>
        <end position="647"/>
    </location>
</feature>
<dbReference type="InterPro" id="IPR006311">
    <property type="entry name" value="TAT_signal"/>
</dbReference>
<feature type="region of interest" description="Disordered" evidence="1">
    <location>
        <begin position="219"/>
        <end position="239"/>
    </location>
</feature>
<dbReference type="Pfam" id="PF00884">
    <property type="entry name" value="Sulfatase"/>
    <property type="match status" value="1"/>
</dbReference>
<dbReference type="Gene3D" id="3.40.720.10">
    <property type="entry name" value="Alkaline Phosphatase, subunit A"/>
    <property type="match status" value="1"/>
</dbReference>
<evidence type="ECO:0000256" key="1">
    <source>
        <dbReference type="SAM" id="MobiDB-lite"/>
    </source>
</evidence>
<dbReference type="PROSITE" id="PS51318">
    <property type="entry name" value="TAT"/>
    <property type="match status" value="1"/>
</dbReference>
<sequence>MTEENQGMNRRRMLQGIGAVGLLAGAATVVGASVPAQAETLPRFTPRGKLKRRPNFLVVVVDEQRIAPVYESAELASWRENNLLSQKFLRSKGMSFDNHHIMASACAPSRASFFTGQYPSLHGVTQTSGIAKSAIEEDLFWLDPTTVPTMGAWFRSAGYDTFYKGKWHVSDADLYQPGSYNALPSYDDSGLADPRLEQVYLEANRLGAYGFEGWVGPEPHGSNPLNSGSSGPGGRGRDRVYARQGADLLKDLKDNERPWLVVTSFVDPHDIVLWGQLSLAQRNLYLAQQLEGSNVPTDLFTADYDVTSNEDLSSKPTAQASYRDTYPLALQPTKNNTAYHRFYYQLQKTVDENIAKVLEALQSDAAEYRETVVIYLSDHGELLGSHGGMFQKWHVAYDEVLRVPFVFHNPRLFPTAESTDMLTSHADLLPTMLGLAGLDEETLRVRLRASHTQVRKLPGRDLSGFLLGEVTESQLADAPVYFMTDDEPMRGQTQVAWNGTMYPAVASPANLETVVVNLPTGAGGAKERWKYTRYFDNTQFWSSPGSKDVQTIVSGNVNQGGSKNATTTVKVTNPRPGQTGPSPDQIEVYNLTLDPTEQNNLANVRRYRTTVAGLKALLKEQAAKKRLTPTQQPWSDGSPGRFVYSKS</sequence>
<dbReference type="SUPFAM" id="SSF53649">
    <property type="entry name" value="Alkaline phosphatase-like"/>
    <property type="match status" value="1"/>
</dbReference>
<feature type="domain" description="Sulfatase N-terminal" evidence="2">
    <location>
        <begin position="54"/>
        <end position="437"/>
    </location>
</feature>
<gene>
    <name evidence="3" type="ORF">UFOPK3610_00856</name>
</gene>
<dbReference type="InterPro" id="IPR000917">
    <property type="entry name" value="Sulfatase_N"/>
</dbReference>
<organism evidence="3">
    <name type="scientific">freshwater metagenome</name>
    <dbReference type="NCBI Taxonomy" id="449393"/>
    <lineage>
        <taxon>unclassified sequences</taxon>
        <taxon>metagenomes</taxon>
        <taxon>ecological metagenomes</taxon>
    </lineage>
</organism>
<dbReference type="PANTHER" id="PTHR46615:SF1">
    <property type="entry name" value="ARYLSULFATASE K"/>
    <property type="match status" value="1"/>
</dbReference>
<name>A0A6J7H805_9ZZZZ</name>
<dbReference type="AlphaFoldDB" id="A0A6J7H805"/>
<proteinExistence type="predicted"/>
<dbReference type="EMBL" id="CAFBMR010000026">
    <property type="protein sequence ID" value="CAB4911839.1"/>
    <property type="molecule type" value="Genomic_DNA"/>
</dbReference>
<evidence type="ECO:0000313" key="3">
    <source>
        <dbReference type="EMBL" id="CAB4911839.1"/>
    </source>
</evidence>
<reference evidence="3" key="1">
    <citation type="submission" date="2020-05" db="EMBL/GenBank/DDBJ databases">
        <authorList>
            <person name="Chiriac C."/>
            <person name="Salcher M."/>
            <person name="Ghai R."/>
            <person name="Kavagutti S V."/>
        </authorList>
    </citation>
    <scope>NUCLEOTIDE SEQUENCE</scope>
</reference>